<dbReference type="Proteomes" id="UP001465976">
    <property type="component" value="Unassembled WGS sequence"/>
</dbReference>
<evidence type="ECO:0008006" key="8">
    <source>
        <dbReference type="Google" id="ProtNLM"/>
    </source>
</evidence>
<keyword evidence="3" id="KW-0862">Zinc</keyword>
<accession>A0ABR3ENV3</accession>
<name>A0ABR3ENV3_9AGAR</name>
<keyword evidence="7" id="KW-1185">Reference proteome</keyword>
<dbReference type="Gene3D" id="3.90.180.10">
    <property type="entry name" value="Medium-chain alcohol dehydrogenases, catalytic domain"/>
    <property type="match status" value="1"/>
</dbReference>
<dbReference type="InterPro" id="IPR013149">
    <property type="entry name" value="ADH-like_C"/>
</dbReference>
<gene>
    <name evidence="6" type="ORF">V5O48_017496</name>
</gene>
<evidence type="ECO:0000259" key="5">
    <source>
        <dbReference type="Pfam" id="PF08240"/>
    </source>
</evidence>
<dbReference type="Gene3D" id="3.40.50.720">
    <property type="entry name" value="NAD(P)-binding Rossmann-like Domain"/>
    <property type="match status" value="1"/>
</dbReference>
<protein>
    <recommendedName>
        <fullName evidence="8">Alcohol dehydrogenase</fullName>
    </recommendedName>
</protein>
<feature type="domain" description="Alcohol dehydrogenase-like C-terminal" evidence="4">
    <location>
        <begin position="253"/>
        <end position="379"/>
    </location>
</feature>
<dbReference type="InterPro" id="IPR011032">
    <property type="entry name" value="GroES-like_sf"/>
</dbReference>
<evidence type="ECO:0000256" key="3">
    <source>
        <dbReference type="ARBA" id="ARBA00022833"/>
    </source>
</evidence>
<organism evidence="6 7">
    <name type="scientific">Marasmius crinis-equi</name>
    <dbReference type="NCBI Taxonomy" id="585013"/>
    <lineage>
        <taxon>Eukaryota</taxon>
        <taxon>Fungi</taxon>
        <taxon>Dikarya</taxon>
        <taxon>Basidiomycota</taxon>
        <taxon>Agaricomycotina</taxon>
        <taxon>Agaricomycetes</taxon>
        <taxon>Agaricomycetidae</taxon>
        <taxon>Agaricales</taxon>
        <taxon>Marasmiineae</taxon>
        <taxon>Marasmiaceae</taxon>
        <taxon>Marasmius</taxon>
    </lineage>
</organism>
<feature type="domain" description="Alcohol dehydrogenase-like N-terminal" evidence="5">
    <location>
        <begin position="33"/>
        <end position="147"/>
    </location>
</feature>
<evidence type="ECO:0000256" key="1">
    <source>
        <dbReference type="ARBA" id="ARBA00001947"/>
    </source>
</evidence>
<dbReference type="EMBL" id="JBAHYK010002712">
    <property type="protein sequence ID" value="KAL0564549.1"/>
    <property type="molecule type" value="Genomic_DNA"/>
</dbReference>
<comment type="caution">
    <text evidence="6">The sequence shown here is derived from an EMBL/GenBank/DDBJ whole genome shotgun (WGS) entry which is preliminary data.</text>
</comment>
<proteinExistence type="predicted"/>
<dbReference type="SUPFAM" id="SSF51735">
    <property type="entry name" value="NAD(P)-binding Rossmann-fold domains"/>
    <property type="match status" value="1"/>
</dbReference>
<dbReference type="InterPro" id="IPR036291">
    <property type="entry name" value="NAD(P)-bd_dom_sf"/>
</dbReference>
<dbReference type="PANTHER" id="PTHR42813">
    <property type="entry name" value="ZINC-TYPE ALCOHOL DEHYDROGENASE-LIKE"/>
    <property type="match status" value="1"/>
</dbReference>
<dbReference type="PANTHER" id="PTHR42813:SF2">
    <property type="entry name" value="DEHYDROGENASE, ZINC-CONTAINING, PUTATIVE (AFU_ORTHOLOGUE AFUA_2G02810)-RELATED"/>
    <property type="match status" value="1"/>
</dbReference>
<sequence>MAQEPPTQKAVRWYPPSYDIRVESVPIPEITEPDDVIVKIKLAGLCGSDLHAYRGDGDDDMTPHIPGHEFIGEVVKLGSSFGEHATGRPGLYSSLKIGDKVVSPFTTNCGECRACRLGITCRCPQGTLFGCPALDGAQAQYVRVPKAGGTLFNLSDPKSWSDLLPNANVAEALSTISDSSLLLLADILPTGVFAVAQALNHPKLVPILTGVAWPPREGSTTANTIPSEDRTLTFAIIGLGPVGICASVALVDRLAAIGLPYRIVAIDTYAARRENMEKIFGQISNHGNGEFVARSPEEARTTVKEWTSGSGCNAVLEVVGHPSALTLAYDLVQPFGIITSVGVHGKPQLPFNGGNLYDKNVSFDFGRCPARAMFPMAFELLVKRQDVFGQVGTPTSLVDRIVSVDQAAEMYRAFDKREVGKVLFDPWE</sequence>
<evidence type="ECO:0000313" key="7">
    <source>
        <dbReference type="Proteomes" id="UP001465976"/>
    </source>
</evidence>
<evidence type="ECO:0000259" key="4">
    <source>
        <dbReference type="Pfam" id="PF00107"/>
    </source>
</evidence>
<evidence type="ECO:0000256" key="2">
    <source>
        <dbReference type="ARBA" id="ARBA00022723"/>
    </source>
</evidence>
<evidence type="ECO:0000313" key="6">
    <source>
        <dbReference type="EMBL" id="KAL0564549.1"/>
    </source>
</evidence>
<keyword evidence="2" id="KW-0479">Metal-binding</keyword>
<dbReference type="SUPFAM" id="SSF50129">
    <property type="entry name" value="GroES-like"/>
    <property type="match status" value="1"/>
</dbReference>
<dbReference type="Pfam" id="PF00107">
    <property type="entry name" value="ADH_zinc_N"/>
    <property type="match status" value="1"/>
</dbReference>
<comment type="cofactor">
    <cofactor evidence="1">
        <name>Zn(2+)</name>
        <dbReference type="ChEBI" id="CHEBI:29105"/>
    </cofactor>
</comment>
<dbReference type="Pfam" id="PF08240">
    <property type="entry name" value="ADH_N"/>
    <property type="match status" value="1"/>
</dbReference>
<reference evidence="6 7" key="1">
    <citation type="submission" date="2024-02" db="EMBL/GenBank/DDBJ databases">
        <title>A draft genome for the cacao thread blight pathogen Marasmius crinis-equi.</title>
        <authorList>
            <person name="Cohen S.P."/>
            <person name="Baruah I.K."/>
            <person name="Amoako-Attah I."/>
            <person name="Bukari Y."/>
            <person name="Meinhardt L.W."/>
            <person name="Bailey B.A."/>
        </authorList>
    </citation>
    <scope>NUCLEOTIDE SEQUENCE [LARGE SCALE GENOMIC DNA]</scope>
    <source>
        <strain evidence="6 7">GH-76</strain>
    </source>
</reference>
<dbReference type="InterPro" id="IPR013154">
    <property type="entry name" value="ADH-like_N"/>
</dbReference>